<feature type="coiled-coil region" evidence="1">
    <location>
        <begin position="220"/>
        <end position="247"/>
    </location>
</feature>
<gene>
    <name evidence="3" type="ORF">GUJ93_ZPchr0001g32581</name>
</gene>
<dbReference type="EMBL" id="JAAALK010000288">
    <property type="protein sequence ID" value="KAG8055393.1"/>
    <property type="molecule type" value="Genomic_DNA"/>
</dbReference>
<feature type="region of interest" description="Disordered" evidence="2">
    <location>
        <begin position="128"/>
        <end position="151"/>
    </location>
</feature>
<sequence>MAATAHQKGRDRQEKDTIFGCLFPSTRLESPIAGNISALNAPGSTTHSNGNNIVVSRSLLRSTNVSDAVKGTPKDDNRPISELKRSRIIKVGTISPKADLSLKKELMEVSGKKGFHVATSRIANSYAEEKPALRSPSKMQRIPKESVSDQKGPTVLKHIVASSPARKSPKTVSELGNKTIPRSGNPKACMDNAISSAISCEMGEISELELPALLENDGNVEKAEACRKELEDICISLKRKHAEAKELAVRAIVNNNMMLMLNHPMFEEKISYCFLIQHFTTVFSHLWMLNL</sequence>
<evidence type="ECO:0000313" key="4">
    <source>
        <dbReference type="Proteomes" id="UP000729402"/>
    </source>
</evidence>
<reference evidence="3" key="2">
    <citation type="submission" date="2021-02" db="EMBL/GenBank/DDBJ databases">
        <authorList>
            <person name="Kimball J.A."/>
            <person name="Haas M.W."/>
            <person name="Macchietto M."/>
            <person name="Kono T."/>
            <person name="Duquette J."/>
            <person name="Shao M."/>
        </authorList>
    </citation>
    <scope>NUCLEOTIDE SEQUENCE</scope>
    <source>
        <tissue evidence="3">Fresh leaf tissue</tissue>
    </source>
</reference>
<dbReference type="OrthoDB" id="602706at2759"/>
<evidence type="ECO:0000256" key="1">
    <source>
        <dbReference type="SAM" id="Coils"/>
    </source>
</evidence>
<evidence type="ECO:0000256" key="2">
    <source>
        <dbReference type="SAM" id="MobiDB-lite"/>
    </source>
</evidence>
<reference evidence="3" key="1">
    <citation type="journal article" date="2021" name="bioRxiv">
        <title>Whole Genome Assembly and Annotation of Northern Wild Rice, Zizania palustris L., Supports a Whole Genome Duplication in the Zizania Genus.</title>
        <authorList>
            <person name="Haas M."/>
            <person name="Kono T."/>
            <person name="Macchietto M."/>
            <person name="Millas R."/>
            <person name="McGilp L."/>
            <person name="Shao M."/>
            <person name="Duquette J."/>
            <person name="Hirsch C.N."/>
            <person name="Kimball J."/>
        </authorList>
    </citation>
    <scope>NUCLEOTIDE SEQUENCE</scope>
    <source>
        <tissue evidence="3">Fresh leaf tissue</tissue>
    </source>
</reference>
<protein>
    <submittedName>
        <fullName evidence="3">Uncharacterized protein</fullName>
    </submittedName>
</protein>
<dbReference type="InterPro" id="IPR038777">
    <property type="entry name" value="At4g18490-like"/>
</dbReference>
<organism evidence="3 4">
    <name type="scientific">Zizania palustris</name>
    <name type="common">Northern wild rice</name>
    <dbReference type="NCBI Taxonomy" id="103762"/>
    <lineage>
        <taxon>Eukaryota</taxon>
        <taxon>Viridiplantae</taxon>
        <taxon>Streptophyta</taxon>
        <taxon>Embryophyta</taxon>
        <taxon>Tracheophyta</taxon>
        <taxon>Spermatophyta</taxon>
        <taxon>Magnoliopsida</taxon>
        <taxon>Liliopsida</taxon>
        <taxon>Poales</taxon>
        <taxon>Poaceae</taxon>
        <taxon>BOP clade</taxon>
        <taxon>Oryzoideae</taxon>
        <taxon>Oryzeae</taxon>
        <taxon>Zizaniinae</taxon>
        <taxon>Zizania</taxon>
    </lineage>
</organism>
<dbReference type="PANTHER" id="PTHR36380:SF1">
    <property type="entry name" value="OS01G0755100 PROTEIN"/>
    <property type="match status" value="1"/>
</dbReference>
<accession>A0A8J5RR27</accession>
<dbReference type="EMBL" id="JAAALK010000288">
    <property type="protein sequence ID" value="KAG8055394.1"/>
    <property type="molecule type" value="Genomic_DNA"/>
</dbReference>
<dbReference type="AlphaFoldDB" id="A0A8J5RR27"/>
<keyword evidence="1" id="KW-0175">Coiled coil</keyword>
<keyword evidence="4" id="KW-1185">Reference proteome</keyword>
<comment type="caution">
    <text evidence="3">The sequence shown here is derived from an EMBL/GenBank/DDBJ whole genome shotgun (WGS) entry which is preliminary data.</text>
</comment>
<dbReference type="Proteomes" id="UP000729402">
    <property type="component" value="Unassembled WGS sequence"/>
</dbReference>
<dbReference type="PANTHER" id="PTHR36380">
    <property type="entry name" value="BNAA03G58330D PROTEIN"/>
    <property type="match status" value="1"/>
</dbReference>
<proteinExistence type="predicted"/>
<evidence type="ECO:0000313" key="3">
    <source>
        <dbReference type="EMBL" id="KAG8055393.1"/>
    </source>
</evidence>
<name>A0A8J5RR27_ZIZPA</name>
<feature type="compositionally biased region" description="Polar residues" evidence="2">
    <location>
        <begin position="170"/>
        <end position="182"/>
    </location>
</feature>
<feature type="region of interest" description="Disordered" evidence="2">
    <location>
        <begin position="163"/>
        <end position="186"/>
    </location>
</feature>